<dbReference type="Proteomes" id="UP000308652">
    <property type="component" value="Unassembled WGS sequence"/>
</dbReference>
<evidence type="ECO:0000313" key="2">
    <source>
        <dbReference type="Proteomes" id="UP000308652"/>
    </source>
</evidence>
<organism evidence="1 2">
    <name type="scientific">Crucibulum laeve</name>
    <dbReference type="NCBI Taxonomy" id="68775"/>
    <lineage>
        <taxon>Eukaryota</taxon>
        <taxon>Fungi</taxon>
        <taxon>Dikarya</taxon>
        <taxon>Basidiomycota</taxon>
        <taxon>Agaricomycotina</taxon>
        <taxon>Agaricomycetes</taxon>
        <taxon>Agaricomycetidae</taxon>
        <taxon>Agaricales</taxon>
        <taxon>Agaricineae</taxon>
        <taxon>Nidulariaceae</taxon>
        <taxon>Crucibulum</taxon>
    </lineage>
</organism>
<evidence type="ECO:0008006" key="3">
    <source>
        <dbReference type="Google" id="ProtNLM"/>
    </source>
</evidence>
<evidence type="ECO:0000313" key="1">
    <source>
        <dbReference type="EMBL" id="TFK44099.1"/>
    </source>
</evidence>
<dbReference type="OrthoDB" id="2913000at2759"/>
<proteinExistence type="predicted"/>
<gene>
    <name evidence="1" type="ORF">BDQ12DRAFT_660917</name>
</gene>
<accession>A0A5C3MFA5</accession>
<sequence length="293" mass="33333">MLPTVKSESPELPFELLRDIFELAIATTPGCAVKFALVSSTAQEWIESIIYKTIVLDLPVKKTKLFLQTLESRQPTFFAAKVKNLHVTTFVSFPEVQQILSVCTGLDNLTCWADVQPFNELRPLIPVNRLQKLSIKIETFWGISTGFRYFDAEMFPCLSHLEIVNPPCDDSSLKVDWEGLCKLPKLTHLAIGSLWAITHNHVVEVIRMLLEKSDTLQALLIISMDDDFIELVKEHGLRDNPRVVVMPTFDSFAETEAEYWKAVVQGGPDFWTAADKVVQKQTEEGYQENFIRK</sequence>
<name>A0A5C3MFA5_9AGAR</name>
<protein>
    <recommendedName>
        <fullName evidence="3">F-box domain-containing protein</fullName>
    </recommendedName>
</protein>
<dbReference type="AlphaFoldDB" id="A0A5C3MFA5"/>
<keyword evidence="2" id="KW-1185">Reference proteome</keyword>
<reference evidence="1 2" key="1">
    <citation type="journal article" date="2019" name="Nat. Ecol. Evol.">
        <title>Megaphylogeny resolves global patterns of mushroom evolution.</title>
        <authorList>
            <person name="Varga T."/>
            <person name="Krizsan K."/>
            <person name="Foldi C."/>
            <person name="Dima B."/>
            <person name="Sanchez-Garcia M."/>
            <person name="Sanchez-Ramirez S."/>
            <person name="Szollosi G.J."/>
            <person name="Szarkandi J.G."/>
            <person name="Papp V."/>
            <person name="Albert L."/>
            <person name="Andreopoulos W."/>
            <person name="Angelini C."/>
            <person name="Antonin V."/>
            <person name="Barry K.W."/>
            <person name="Bougher N.L."/>
            <person name="Buchanan P."/>
            <person name="Buyck B."/>
            <person name="Bense V."/>
            <person name="Catcheside P."/>
            <person name="Chovatia M."/>
            <person name="Cooper J."/>
            <person name="Damon W."/>
            <person name="Desjardin D."/>
            <person name="Finy P."/>
            <person name="Geml J."/>
            <person name="Haridas S."/>
            <person name="Hughes K."/>
            <person name="Justo A."/>
            <person name="Karasinski D."/>
            <person name="Kautmanova I."/>
            <person name="Kiss B."/>
            <person name="Kocsube S."/>
            <person name="Kotiranta H."/>
            <person name="LaButti K.M."/>
            <person name="Lechner B.E."/>
            <person name="Liimatainen K."/>
            <person name="Lipzen A."/>
            <person name="Lukacs Z."/>
            <person name="Mihaltcheva S."/>
            <person name="Morgado L.N."/>
            <person name="Niskanen T."/>
            <person name="Noordeloos M.E."/>
            <person name="Ohm R.A."/>
            <person name="Ortiz-Santana B."/>
            <person name="Ovrebo C."/>
            <person name="Racz N."/>
            <person name="Riley R."/>
            <person name="Savchenko A."/>
            <person name="Shiryaev A."/>
            <person name="Soop K."/>
            <person name="Spirin V."/>
            <person name="Szebenyi C."/>
            <person name="Tomsovsky M."/>
            <person name="Tulloss R.E."/>
            <person name="Uehling J."/>
            <person name="Grigoriev I.V."/>
            <person name="Vagvolgyi C."/>
            <person name="Papp T."/>
            <person name="Martin F.M."/>
            <person name="Miettinen O."/>
            <person name="Hibbett D.S."/>
            <person name="Nagy L.G."/>
        </authorList>
    </citation>
    <scope>NUCLEOTIDE SEQUENCE [LARGE SCALE GENOMIC DNA]</scope>
    <source>
        <strain evidence="1 2">CBS 166.37</strain>
    </source>
</reference>
<dbReference type="EMBL" id="ML213590">
    <property type="protein sequence ID" value="TFK44099.1"/>
    <property type="molecule type" value="Genomic_DNA"/>
</dbReference>